<evidence type="ECO:0000313" key="1">
    <source>
        <dbReference type="EMBL" id="MBP2052889.1"/>
    </source>
</evidence>
<organism evidence="1 2">
    <name type="scientific">Streptomyces griseochromogenes</name>
    <dbReference type="NCBI Taxonomy" id="68214"/>
    <lineage>
        <taxon>Bacteria</taxon>
        <taxon>Bacillati</taxon>
        <taxon>Actinomycetota</taxon>
        <taxon>Actinomycetes</taxon>
        <taxon>Kitasatosporales</taxon>
        <taxon>Streptomycetaceae</taxon>
        <taxon>Streptomyces</taxon>
    </lineage>
</organism>
<dbReference type="EMBL" id="JAGGLP010000013">
    <property type="protein sequence ID" value="MBP2052889.1"/>
    <property type="molecule type" value="Genomic_DNA"/>
</dbReference>
<sequence>MYRDGLLPGLAAAGAAVTVSLGIAAPIACTEAPARLPPVTRCLELDW</sequence>
<dbReference type="Proteomes" id="UP001519309">
    <property type="component" value="Unassembled WGS sequence"/>
</dbReference>
<protein>
    <submittedName>
        <fullName evidence="1">Uncharacterized protein</fullName>
    </submittedName>
</protein>
<proteinExistence type="predicted"/>
<keyword evidence="2" id="KW-1185">Reference proteome</keyword>
<reference evidence="1 2" key="1">
    <citation type="submission" date="2021-03" db="EMBL/GenBank/DDBJ databases">
        <title>Genomic Encyclopedia of Type Strains, Phase IV (KMG-IV): sequencing the most valuable type-strain genomes for metagenomic binning, comparative biology and taxonomic classification.</title>
        <authorList>
            <person name="Goeker M."/>
        </authorList>
    </citation>
    <scope>NUCLEOTIDE SEQUENCE [LARGE SCALE GENOMIC DNA]</scope>
    <source>
        <strain evidence="1 2">DSM 40499</strain>
    </source>
</reference>
<comment type="caution">
    <text evidence="1">The sequence shown here is derived from an EMBL/GenBank/DDBJ whole genome shotgun (WGS) entry which is preliminary data.</text>
</comment>
<gene>
    <name evidence="1" type="ORF">J2Z21_005878</name>
</gene>
<evidence type="ECO:0000313" key="2">
    <source>
        <dbReference type="Proteomes" id="UP001519309"/>
    </source>
</evidence>
<accession>A0ABS4LZQ1</accession>
<dbReference type="RefSeq" id="WP_159399857.1">
    <property type="nucleotide sequence ID" value="NZ_CP016279.1"/>
</dbReference>
<name>A0ABS4LZQ1_9ACTN</name>